<organism evidence="11 12">
    <name type="scientific">Dissostichus eleginoides</name>
    <name type="common">Patagonian toothfish</name>
    <name type="synonym">Dissostichus amissus</name>
    <dbReference type="NCBI Taxonomy" id="100907"/>
    <lineage>
        <taxon>Eukaryota</taxon>
        <taxon>Metazoa</taxon>
        <taxon>Chordata</taxon>
        <taxon>Craniata</taxon>
        <taxon>Vertebrata</taxon>
        <taxon>Euteleostomi</taxon>
        <taxon>Actinopterygii</taxon>
        <taxon>Neopterygii</taxon>
        <taxon>Teleostei</taxon>
        <taxon>Neoteleostei</taxon>
        <taxon>Acanthomorphata</taxon>
        <taxon>Eupercaria</taxon>
        <taxon>Perciformes</taxon>
        <taxon>Notothenioidei</taxon>
        <taxon>Nototheniidae</taxon>
        <taxon>Dissostichus</taxon>
    </lineage>
</organism>
<dbReference type="PROSITE" id="PS51195">
    <property type="entry name" value="Q_MOTIF"/>
    <property type="match status" value="1"/>
</dbReference>
<keyword evidence="12" id="KW-1185">Reference proteome</keyword>
<feature type="domain" description="DEAD-box RNA helicase Q" evidence="10">
    <location>
        <begin position="97"/>
        <end position="125"/>
    </location>
</feature>
<keyword evidence="4 11" id="KW-0347">Helicase</keyword>
<evidence type="ECO:0000259" key="9">
    <source>
        <dbReference type="PROSITE" id="PS51194"/>
    </source>
</evidence>
<evidence type="ECO:0000256" key="6">
    <source>
        <dbReference type="PROSITE-ProRule" id="PRU00552"/>
    </source>
</evidence>
<evidence type="ECO:0000256" key="5">
    <source>
        <dbReference type="ARBA" id="ARBA00022840"/>
    </source>
</evidence>
<dbReference type="GO" id="GO:0005524">
    <property type="term" value="F:ATP binding"/>
    <property type="evidence" value="ECO:0007669"/>
    <property type="project" value="UniProtKB-KW"/>
</dbReference>
<dbReference type="PROSITE" id="PS51194">
    <property type="entry name" value="HELICASE_CTER"/>
    <property type="match status" value="1"/>
</dbReference>
<dbReference type="GO" id="GO:0003676">
    <property type="term" value="F:nucleic acid binding"/>
    <property type="evidence" value="ECO:0007669"/>
    <property type="project" value="InterPro"/>
</dbReference>
<dbReference type="Proteomes" id="UP001228049">
    <property type="component" value="Unassembled WGS sequence"/>
</dbReference>
<evidence type="ECO:0000259" key="10">
    <source>
        <dbReference type="PROSITE" id="PS51195"/>
    </source>
</evidence>
<dbReference type="InterPro" id="IPR011545">
    <property type="entry name" value="DEAD/DEAH_box_helicase_dom"/>
</dbReference>
<dbReference type="PANTHER" id="PTHR47958">
    <property type="entry name" value="ATP-DEPENDENT RNA HELICASE DBP3"/>
    <property type="match status" value="1"/>
</dbReference>
<dbReference type="Pfam" id="PF00271">
    <property type="entry name" value="Helicase_C"/>
    <property type="match status" value="1"/>
</dbReference>
<feature type="compositionally biased region" description="Polar residues" evidence="7">
    <location>
        <begin position="41"/>
        <end position="51"/>
    </location>
</feature>
<sequence length="425" mass="47945">MSGDSWDVSVDVQEASTARSQLDFLKKVDPCLPAGIRETDINGNIEPQTDVSLGGGPPSDLAEQSLLNKLIRSSLVRNMNQVEVLQRDPSSPLFSVKTFEELRLKPELLRGVYCLGFNRPSRIQENALPMMLAQPPQNLIAQSQSGTGKTAAFSLAMLSHVKPENHWTQIGQVMEQMGKFCPEVTLTYAVRGNRMERGVRLQQHVVIGTPGTLLDWCSKYRIIDPKLISMFVLDEADVMIATQGHRDQSIRIHRLLPKEREEETLDTIKQFYICREEEEKFSALCDLYGGLTVAQAMIFCREGHQVALLSGELTVEQRADVIQRFRTGKEKVLVTTNVCSRGIDVEQVTLVVNFDLPVDMEGNADNETYLHRIGRTGRFGRRGFAVNMVDSERSMELIRQIERHFNRSISRLDPGNLQEMELLIS</sequence>
<dbReference type="EMBL" id="JASDAP010000008">
    <property type="protein sequence ID" value="KAK1898095.1"/>
    <property type="molecule type" value="Genomic_DNA"/>
</dbReference>
<evidence type="ECO:0000259" key="8">
    <source>
        <dbReference type="PROSITE" id="PS51192"/>
    </source>
</evidence>
<evidence type="ECO:0000256" key="3">
    <source>
        <dbReference type="ARBA" id="ARBA00022801"/>
    </source>
</evidence>
<feature type="domain" description="Helicase C-terminal" evidence="9">
    <location>
        <begin position="251"/>
        <end position="423"/>
    </location>
</feature>
<name>A0AAD9C9Q3_DISEL</name>
<evidence type="ECO:0000256" key="4">
    <source>
        <dbReference type="ARBA" id="ARBA00022806"/>
    </source>
</evidence>
<evidence type="ECO:0000256" key="1">
    <source>
        <dbReference type="ARBA" id="ARBA00012552"/>
    </source>
</evidence>
<evidence type="ECO:0000256" key="7">
    <source>
        <dbReference type="SAM" id="MobiDB-lite"/>
    </source>
</evidence>
<evidence type="ECO:0000256" key="2">
    <source>
        <dbReference type="ARBA" id="ARBA00022741"/>
    </source>
</evidence>
<dbReference type="AlphaFoldDB" id="A0AAD9C9Q3"/>
<keyword evidence="3" id="KW-0378">Hydrolase</keyword>
<dbReference type="Gene3D" id="6.10.250.2170">
    <property type="match status" value="1"/>
</dbReference>
<dbReference type="Gene3D" id="3.40.50.300">
    <property type="entry name" value="P-loop containing nucleotide triphosphate hydrolases"/>
    <property type="match status" value="2"/>
</dbReference>
<dbReference type="SMART" id="SM00487">
    <property type="entry name" value="DEXDc"/>
    <property type="match status" value="1"/>
</dbReference>
<gene>
    <name evidence="11" type="ORF">KUDE01_017622</name>
</gene>
<dbReference type="InterPro" id="IPR027417">
    <property type="entry name" value="P-loop_NTPase"/>
</dbReference>
<dbReference type="Pfam" id="PF00270">
    <property type="entry name" value="DEAD"/>
    <property type="match status" value="1"/>
</dbReference>
<dbReference type="InterPro" id="IPR001650">
    <property type="entry name" value="Helicase_C-like"/>
</dbReference>
<dbReference type="GO" id="GO:0003724">
    <property type="term" value="F:RNA helicase activity"/>
    <property type="evidence" value="ECO:0007669"/>
    <property type="project" value="UniProtKB-EC"/>
</dbReference>
<proteinExistence type="predicted"/>
<keyword evidence="2" id="KW-0547">Nucleotide-binding</keyword>
<protein>
    <recommendedName>
        <fullName evidence="1">RNA helicase</fullName>
        <ecNumber evidence="1">3.6.4.13</ecNumber>
    </recommendedName>
</protein>
<dbReference type="CDD" id="cd18787">
    <property type="entry name" value="SF2_C_DEAD"/>
    <property type="match status" value="1"/>
</dbReference>
<reference evidence="11" key="1">
    <citation type="submission" date="2023-04" db="EMBL/GenBank/DDBJ databases">
        <title>Chromosome-level genome of Chaenocephalus aceratus.</title>
        <authorList>
            <person name="Park H."/>
        </authorList>
    </citation>
    <scope>NUCLEOTIDE SEQUENCE</scope>
    <source>
        <strain evidence="11">DE</strain>
        <tissue evidence="11">Muscle</tissue>
    </source>
</reference>
<feature type="domain" description="Helicase ATP-binding" evidence="8">
    <location>
        <begin position="130"/>
        <end position="331"/>
    </location>
</feature>
<accession>A0AAD9C9Q3</accession>
<evidence type="ECO:0000313" key="12">
    <source>
        <dbReference type="Proteomes" id="UP001228049"/>
    </source>
</evidence>
<dbReference type="GO" id="GO:0016787">
    <property type="term" value="F:hydrolase activity"/>
    <property type="evidence" value="ECO:0007669"/>
    <property type="project" value="UniProtKB-KW"/>
</dbReference>
<dbReference type="InterPro" id="IPR014001">
    <property type="entry name" value="Helicase_ATP-bd"/>
</dbReference>
<dbReference type="InterPro" id="IPR014014">
    <property type="entry name" value="RNA_helicase_DEAD_Q_motif"/>
</dbReference>
<evidence type="ECO:0000313" key="11">
    <source>
        <dbReference type="EMBL" id="KAK1898095.1"/>
    </source>
</evidence>
<dbReference type="SMART" id="SM00490">
    <property type="entry name" value="HELICc"/>
    <property type="match status" value="1"/>
</dbReference>
<dbReference type="PROSITE" id="PS51192">
    <property type="entry name" value="HELICASE_ATP_BIND_1"/>
    <property type="match status" value="1"/>
</dbReference>
<comment type="caution">
    <text evidence="11">The sequence shown here is derived from an EMBL/GenBank/DDBJ whole genome shotgun (WGS) entry which is preliminary data.</text>
</comment>
<feature type="region of interest" description="Disordered" evidence="7">
    <location>
        <begin position="38"/>
        <end position="57"/>
    </location>
</feature>
<feature type="short sequence motif" description="Q motif" evidence="6">
    <location>
        <begin position="97"/>
        <end position="125"/>
    </location>
</feature>
<keyword evidence="5" id="KW-0067">ATP-binding</keyword>
<dbReference type="SUPFAM" id="SSF52540">
    <property type="entry name" value="P-loop containing nucleoside triphosphate hydrolases"/>
    <property type="match status" value="1"/>
</dbReference>
<dbReference type="EC" id="3.6.4.13" evidence="1"/>